<dbReference type="EMBL" id="DS989861">
    <property type="protein sequence ID" value="EDX72828.1"/>
    <property type="molecule type" value="Genomic_DNA"/>
</dbReference>
<proteinExistence type="predicted"/>
<accession>B4VYX4</accession>
<evidence type="ECO:0000313" key="1">
    <source>
        <dbReference type="EMBL" id="EDX72828.1"/>
    </source>
</evidence>
<evidence type="ECO:0000313" key="2">
    <source>
        <dbReference type="Proteomes" id="UP000003835"/>
    </source>
</evidence>
<dbReference type="HOGENOM" id="CLU_3326772_0_0_3"/>
<gene>
    <name evidence="1" type="ORF">MC7420_3274</name>
</gene>
<sequence length="38" mass="4211">MSITQSLLTKISGFHRPKPLPRLPSTHLNGKMRVLAIA</sequence>
<protein>
    <submittedName>
        <fullName evidence="1">Uncharacterized protein</fullName>
    </submittedName>
</protein>
<dbReference type="AlphaFoldDB" id="B4VYX4"/>
<dbReference type="Proteomes" id="UP000003835">
    <property type="component" value="Unassembled WGS sequence"/>
</dbReference>
<reference evidence="1 2" key="1">
    <citation type="submission" date="2008-07" db="EMBL/GenBank/DDBJ databases">
        <authorList>
            <person name="Tandeau de Marsac N."/>
            <person name="Ferriera S."/>
            <person name="Johnson J."/>
            <person name="Kravitz S."/>
            <person name="Beeson K."/>
            <person name="Sutton G."/>
            <person name="Rogers Y.-H."/>
            <person name="Friedman R."/>
            <person name="Frazier M."/>
            <person name="Venter J.C."/>
        </authorList>
    </citation>
    <scope>NUCLEOTIDE SEQUENCE [LARGE SCALE GENOMIC DNA]</scope>
    <source>
        <strain evidence="1 2">PCC 7420</strain>
    </source>
</reference>
<organism evidence="1 2">
    <name type="scientific">Coleofasciculus chthonoplastes PCC 7420</name>
    <dbReference type="NCBI Taxonomy" id="118168"/>
    <lineage>
        <taxon>Bacteria</taxon>
        <taxon>Bacillati</taxon>
        <taxon>Cyanobacteriota</taxon>
        <taxon>Cyanophyceae</taxon>
        <taxon>Coleofasciculales</taxon>
        <taxon>Coleofasciculaceae</taxon>
        <taxon>Coleofasciculus</taxon>
    </lineage>
</organism>
<keyword evidence="2" id="KW-1185">Reference proteome</keyword>
<name>B4VYX4_9CYAN</name>